<name>A0A0W4ZUW6_PNEJ7</name>
<dbReference type="RefSeq" id="XP_018230866.1">
    <property type="nucleotide sequence ID" value="XM_018373120.1"/>
</dbReference>
<proteinExistence type="predicted"/>
<protein>
    <submittedName>
        <fullName evidence="1">Uncharacterized protein</fullName>
    </submittedName>
</protein>
<organism evidence="1 2">
    <name type="scientific">Pneumocystis jirovecii (strain RU7)</name>
    <name type="common">Human pneumocystis pneumonia agent</name>
    <dbReference type="NCBI Taxonomy" id="1408657"/>
    <lineage>
        <taxon>Eukaryota</taxon>
        <taxon>Fungi</taxon>
        <taxon>Dikarya</taxon>
        <taxon>Ascomycota</taxon>
        <taxon>Taphrinomycotina</taxon>
        <taxon>Pneumocystomycetes</taxon>
        <taxon>Pneumocystaceae</taxon>
        <taxon>Pneumocystis</taxon>
    </lineage>
</organism>
<dbReference type="GeneID" id="28939375"/>
<accession>A0A0W4ZUW6</accession>
<dbReference type="AlphaFoldDB" id="A0A0W4ZUW6"/>
<reference evidence="2" key="1">
    <citation type="journal article" date="2016" name="Nat. Commun.">
        <title>Genome analysis of three Pneumocystis species reveals adaptation mechanisms to life exclusively in mammalian hosts.</title>
        <authorList>
            <person name="Ma L."/>
            <person name="Chen Z."/>
            <person name="Huang D.W."/>
            <person name="Kutty G."/>
            <person name="Ishihara M."/>
            <person name="Wang H."/>
            <person name="Abouelleil A."/>
            <person name="Bishop L."/>
            <person name="Davey E."/>
            <person name="Deng R."/>
            <person name="Deng X."/>
            <person name="Fan L."/>
            <person name="Fantoni G."/>
            <person name="Fitzgerald M."/>
            <person name="Gogineni E."/>
            <person name="Goldberg J.M."/>
            <person name="Handley G."/>
            <person name="Hu X."/>
            <person name="Huber C."/>
            <person name="Jiao X."/>
            <person name="Jones K."/>
            <person name="Levin J.Z."/>
            <person name="Liu Y."/>
            <person name="Macdonald P."/>
            <person name="Melnikov A."/>
            <person name="Raley C."/>
            <person name="Sassi M."/>
            <person name="Sherman B.T."/>
            <person name="Song X."/>
            <person name="Sykes S."/>
            <person name="Tran B."/>
            <person name="Walsh L."/>
            <person name="Xia Y."/>
            <person name="Yang J."/>
            <person name="Young S."/>
            <person name="Zeng Q."/>
            <person name="Zheng X."/>
            <person name="Stephens R."/>
            <person name="Nusbaum C."/>
            <person name="Birren B.W."/>
            <person name="Azadi P."/>
            <person name="Lempicki R.A."/>
            <person name="Cuomo C.A."/>
            <person name="Kovacs J.A."/>
        </authorList>
    </citation>
    <scope>NUCLEOTIDE SEQUENCE [LARGE SCALE GENOMIC DNA]</scope>
    <source>
        <strain evidence="2">RU7</strain>
    </source>
</reference>
<dbReference type="EMBL" id="LFWA01000003">
    <property type="protein sequence ID" value="KTW32174.1"/>
    <property type="molecule type" value="Genomic_DNA"/>
</dbReference>
<evidence type="ECO:0000313" key="2">
    <source>
        <dbReference type="Proteomes" id="UP000053447"/>
    </source>
</evidence>
<sequence length="155" mass="17791">MALNCSENLFVPISFNRYKESTSEKGSISTANTKLLGCKNAISKNINLISSRLRKRLRYSLIKLENGWISNSLDQVENLYFNRHHSVNIKQIKNKIDLGKESNVTAKRTFRSLLNPIIPSTYESFWAIYPPFSLQHSKVCSLKEKTSSNIEIHKI</sequence>
<dbReference type="VEuPathDB" id="FungiDB:T551_00856"/>
<gene>
    <name evidence="1" type="ORF">T551_00856</name>
</gene>
<comment type="caution">
    <text evidence="1">The sequence shown here is derived from an EMBL/GenBank/DDBJ whole genome shotgun (WGS) entry which is preliminary data.</text>
</comment>
<keyword evidence="2" id="KW-1185">Reference proteome</keyword>
<evidence type="ECO:0000313" key="1">
    <source>
        <dbReference type="EMBL" id="KTW32174.1"/>
    </source>
</evidence>
<dbReference type="Proteomes" id="UP000053447">
    <property type="component" value="Unassembled WGS sequence"/>
</dbReference>